<feature type="signal peptide" evidence="1">
    <location>
        <begin position="1"/>
        <end position="30"/>
    </location>
</feature>
<dbReference type="Gene3D" id="3.20.20.80">
    <property type="entry name" value="Glycosidases"/>
    <property type="match status" value="1"/>
</dbReference>
<reference evidence="2 3" key="1">
    <citation type="journal article" date="2009" name="PLoS ONE">
        <title>Methylobacterium genome sequences: a reference blueprint to investigate microbial metabolism of C1 compounds from natural and industrial sources.</title>
        <authorList>
            <person name="Vuilleumier S."/>
            <person name="Chistoserdova L."/>
            <person name="Lee M.-C."/>
            <person name="Bringel F."/>
            <person name="Lajus A."/>
            <person name="Zhou Y."/>
            <person name="Gourion B."/>
            <person name="Barbe V."/>
            <person name="Chang J."/>
            <person name="Cruveiller S."/>
            <person name="Dossat C."/>
            <person name="Gillett W."/>
            <person name="Gruffaz C."/>
            <person name="Haugen E."/>
            <person name="Hourcade E."/>
            <person name="Levy R."/>
            <person name="Mangenot S."/>
            <person name="Muller E."/>
            <person name="Nadalig T."/>
            <person name="Pagni M."/>
            <person name="Penny C."/>
            <person name="Peyraud R."/>
            <person name="Robinson D.G."/>
            <person name="Roche D."/>
            <person name="Rouy Z."/>
            <person name="Saenampechek C."/>
            <person name="Salvignol G."/>
            <person name="Vallenet D."/>
            <person name="Wu Z."/>
            <person name="Marx C.J."/>
            <person name="Vorholt J.A."/>
            <person name="Olson M.V."/>
            <person name="Kaul R."/>
            <person name="Weissenbach J."/>
            <person name="Medigue C."/>
            <person name="Lidstrom M.E."/>
        </authorList>
    </citation>
    <scope>NUCLEOTIDE SEQUENCE [LARGE SCALE GENOMIC DNA]</scope>
    <source>
        <strain evidence="3">ATCC 14718 / DSM 1338 / JCM 2805 / NCIMB 9133 / AM1</strain>
    </source>
</reference>
<dbReference type="RefSeq" id="WP_012754350.1">
    <property type="nucleotide sequence ID" value="NC_012811.1"/>
</dbReference>
<dbReference type="InterPro" id="IPR017853">
    <property type="entry name" value="GH"/>
</dbReference>
<keyword evidence="2" id="KW-0614">Plasmid</keyword>
<keyword evidence="1" id="KW-0732">Signal</keyword>
<feature type="chain" id="PRO_5002946032" description="Glycoside hydrolase family 5 domain-containing protein" evidence="1">
    <location>
        <begin position="31"/>
        <end position="369"/>
    </location>
</feature>
<dbReference type="KEGG" id="mea:Mex_2p1359"/>
<organism evidence="2 3">
    <name type="scientific">Methylorubrum extorquens (strain ATCC 14718 / DSM 1338 / JCM 2805 / NCIMB 9133 / AM1)</name>
    <name type="common">Methylobacterium extorquens</name>
    <dbReference type="NCBI Taxonomy" id="272630"/>
    <lineage>
        <taxon>Bacteria</taxon>
        <taxon>Pseudomonadati</taxon>
        <taxon>Pseudomonadota</taxon>
        <taxon>Alphaproteobacteria</taxon>
        <taxon>Hyphomicrobiales</taxon>
        <taxon>Methylobacteriaceae</taxon>
        <taxon>Methylorubrum</taxon>
    </lineage>
</organism>
<name>C5B6L5_METEA</name>
<dbReference type="AlphaFoldDB" id="C5B6L5"/>
<keyword evidence="3" id="KW-1185">Reference proteome</keyword>
<dbReference type="Proteomes" id="UP000009081">
    <property type="component" value="Plasmid megaplasmid"/>
</dbReference>
<accession>C5B6L5</accession>
<dbReference type="SUPFAM" id="SSF51445">
    <property type="entry name" value="(Trans)glycosidases"/>
    <property type="match status" value="1"/>
</dbReference>
<sequence length="369" mass="38948">MLTAAMLARLAAIGLAAGVFMASASRTARAVDFGGVNDTQAAWRPAGKREEQAAALAAAGARHVRIMAVRPLDAVAASAAALAREGIGVLVVVPMGQADFFPPDVAARAAEGVHYSLRPTHAMEIARYAAFWREALAALDAVGVAPIAVEVGNEINMSAFEPSLPVTAGGAVVEADDFGRHPFAEPFGRALDRYVEALRETKVALAGRGVPVLLASLVRPEPDWAAANAVSAVAPDLAMRMLVERGADRIADGLAVHLYPQVGARDEDPDAAVARAVAQAFDPLVREAGPGRVWWITEWGFARAVGKDSGLELPRGRRMRAFADAIRSRPEAARMGPAFLYDFSEDELFRIHGPDGPSDPDALLTLAPR</sequence>
<dbReference type="EMBL" id="CP001511">
    <property type="protein sequence ID" value="ACS44097.1"/>
    <property type="molecule type" value="Genomic_DNA"/>
</dbReference>
<geneLocation type="plasmid" evidence="2 3">
    <name>megaplasmid</name>
</geneLocation>
<evidence type="ECO:0000313" key="3">
    <source>
        <dbReference type="Proteomes" id="UP000009081"/>
    </source>
</evidence>
<dbReference type="OrthoDB" id="8339574at2"/>
<dbReference type="HOGENOM" id="CLU_717421_0_0_5"/>
<evidence type="ECO:0008006" key="4">
    <source>
        <dbReference type="Google" id="ProtNLM"/>
    </source>
</evidence>
<protein>
    <recommendedName>
        <fullName evidence="4">Glycoside hydrolase family 5 domain-containing protein</fullName>
    </recommendedName>
</protein>
<evidence type="ECO:0000256" key="1">
    <source>
        <dbReference type="SAM" id="SignalP"/>
    </source>
</evidence>
<proteinExistence type="predicted"/>
<gene>
    <name evidence="2" type="ordered locus">MexAM1_META2p1359</name>
</gene>
<evidence type="ECO:0000313" key="2">
    <source>
        <dbReference type="EMBL" id="ACS44097.1"/>
    </source>
</evidence>